<evidence type="ECO:0000256" key="3">
    <source>
        <dbReference type="ARBA" id="ARBA00007907"/>
    </source>
</evidence>
<comment type="subcellular location">
    <subcellularLocation>
        <location evidence="1">Mitochondrion</location>
    </subcellularLocation>
</comment>
<evidence type="ECO:0000256" key="2">
    <source>
        <dbReference type="ARBA" id="ARBA00004821"/>
    </source>
</evidence>
<dbReference type="GO" id="GO:0009249">
    <property type="term" value="P:protein lipoylation"/>
    <property type="evidence" value="ECO:0007669"/>
    <property type="project" value="InterPro"/>
</dbReference>
<reference evidence="10" key="1">
    <citation type="submission" date="2019-10" db="EMBL/GenBank/DDBJ databases">
        <title>Short sand fly seasons in Tbilisi, Georgia, hinder development of host immunity to saliva of the visceral leishmaniasis vector Phlebotomus kandelakii.</title>
        <authorList>
            <person name="Oliveira F."/>
            <person name="Giorgobiani E."/>
            <person name="Guimaraes-Costa A.B."/>
            <person name="Abdeladhim M."/>
            <person name="Oristian J."/>
            <person name="Tskhvaradze L."/>
            <person name="Tsertsvadze N."/>
            <person name="Zakalashvili M."/>
            <person name="Valenzuela J.G."/>
            <person name="Kamhawi S."/>
        </authorList>
    </citation>
    <scope>NUCLEOTIDE SEQUENCE</scope>
    <source>
        <strain evidence="10">Wild-capture in Tbilisi</strain>
        <tissue evidence="10">Salivary glands</tissue>
    </source>
</reference>
<evidence type="ECO:0000313" key="10">
    <source>
        <dbReference type="EMBL" id="NBJ60344.1"/>
    </source>
</evidence>
<dbReference type="NCBIfam" id="NF010925">
    <property type="entry name" value="PRK14345.1"/>
    <property type="match status" value="1"/>
</dbReference>
<dbReference type="FunFam" id="3.30.930.10:FF:000035">
    <property type="entry name" value="Putative lipoyltransferase 2, mitochondrial"/>
    <property type="match status" value="1"/>
</dbReference>
<feature type="domain" description="BPL/LPL catalytic" evidence="9">
    <location>
        <begin position="31"/>
        <end position="211"/>
    </location>
</feature>
<dbReference type="SUPFAM" id="SSF55681">
    <property type="entry name" value="Class II aaRS and biotin synthetases"/>
    <property type="match status" value="1"/>
</dbReference>
<dbReference type="InterPro" id="IPR000544">
    <property type="entry name" value="Octanoyltransferase"/>
</dbReference>
<keyword evidence="5 10" id="KW-0808">Transferase</keyword>
<dbReference type="InterPro" id="IPR020605">
    <property type="entry name" value="Octanoyltransferase_CS"/>
</dbReference>
<keyword evidence="6" id="KW-0012">Acyltransferase</keyword>
<dbReference type="InterPro" id="IPR004143">
    <property type="entry name" value="BPL_LPL_catalytic"/>
</dbReference>
<evidence type="ECO:0000256" key="7">
    <source>
        <dbReference type="ARBA" id="ARBA00030797"/>
    </source>
</evidence>
<proteinExistence type="inferred from homology"/>
<dbReference type="PROSITE" id="PS01313">
    <property type="entry name" value="LIPB"/>
    <property type="match status" value="1"/>
</dbReference>
<sequence length="242" mass="27307">MARIVQYLETGRLDYQKALRLQQFFAKKPAESFRNVLILTEHDPVYTVGIRSGACGAQEADKLQQLGAEFYRTNRGGLITFHGPGQLIAYPILNLRHFQPSVRWYVGKIEETVVDLCRKFEIRAGQTADMGVWVNDKKICALGLHVSRLITSHGLALNCNTDLSWFRHIVPCGLVGRGVTSVSEQVGRNVEIGEVIPPFLDSFKVTFDCELEKFPDAGRFDLFNYINGDEEPKDAAKMTRKQ</sequence>
<protein>
    <recommendedName>
        <fullName evidence="4">lipoyl(octanoyl) transferase</fullName>
        <ecNumber evidence="4">2.3.1.181</ecNumber>
    </recommendedName>
    <alternativeName>
        <fullName evidence="7">Lipoate-protein ligase B</fullName>
    </alternativeName>
    <alternativeName>
        <fullName evidence="8">Lipoyl/octanoyl transferase</fullName>
    </alternativeName>
</protein>
<dbReference type="Pfam" id="PF21948">
    <property type="entry name" value="LplA-B_cat"/>
    <property type="match status" value="1"/>
</dbReference>
<evidence type="ECO:0000256" key="6">
    <source>
        <dbReference type="ARBA" id="ARBA00023315"/>
    </source>
</evidence>
<organism evidence="10">
    <name type="scientific">Phlebotomus kandelakii</name>
    <dbReference type="NCBI Taxonomy" id="1109342"/>
    <lineage>
        <taxon>Eukaryota</taxon>
        <taxon>Metazoa</taxon>
        <taxon>Ecdysozoa</taxon>
        <taxon>Arthropoda</taxon>
        <taxon>Hexapoda</taxon>
        <taxon>Insecta</taxon>
        <taxon>Pterygota</taxon>
        <taxon>Neoptera</taxon>
        <taxon>Endopterygota</taxon>
        <taxon>Diptera</taxon>
        <taxon>Nematocera</taxon>
        <taxon>Psychodoidea</taxon>
        <taxon>Psychodidae</taxon>
        <taxon>Phlebotomus</taxon>
        <taxon>Larroussius</taxon>
    </lineage>
</organism>
<accession>A0A6B2EAE0</accession>
<dbReference type="AlphaFoldDB" id="A0A6B2EAE0"/>
<comment type="pathway">
    <text evidence="2">Protein modification; protein lipoylation via endogenous pathway; protein N(6)-(lipoyl)lysine from octanoyl-[acyl-carrier-protein]: step 1/2.</text>
</comment>
<dbReference type="InterPro" id="IPR045864">
    <property type="entry name" value="aa-tRNA-synth_II/BPL/LPL"/>
</dbReference>
<dbReference type="PANTHER" id="PTHR10993">
    <property type="entry name" value="OCTANOYLTRANSFERASE"/>
    <property type="match status" value="1"/>
</dbReference>
<dbReference type="HAMAP" id="MF_00013">
    <property type="entry name" value="LipB"/>
    <property type="match status" value="1"/>
</dbReference>
<comment type="similarity">
    <text evidence="3">Belongs to the LipB family.</text>
</comment>
<dbReference type="UniPathway" id="UPA00538">
    <property type="reaction ID" value="UER00592"/>
</dbReference>
<name>A0A6B2EAE0_9DIPT</name>
<dbReference type="GO" id="GO:0005739">
    <property type="term" value="C:mitochondrion"/>
    <property type="evidence" value="ECO:0007669"/>
    <property type="project" value="UniProtKB-SubCell"/>
</dbReference>
<evidence type="ECO:0000256" key="5">
    <source>
        <dbReference type="ARBA" id="ARBA00022679"/>
    </source>
</evidence>
<dbReference type="GO" id="GO:0033819">
    <property type="term" value="F:lipoyl(octanoyl) transferase activity"/>
    <property type="evidence" value="ECO:0007669"/>
    <property type="project" value="UniProtKB-EC"/>
</dbReference>
<dbReference type="CDD" id="cd16444">
    <property type="entry name" value="LipB"/>
    <property type="match status" value="1"/>
</dbReference>
<evidence type="ECO:0000256" key="4">
    <source>
        <dbReference type="ARBA" id="ARBA00012334"/>
    </source>
</evidence>
<dbReference type="Gene3D" id="3.30.930.10">
    <property type="entry name" value="Bira Bifunctional Protein, Domain 2"/>
    <property type="match status" value="1"/>
</dbReference>
<dbReference type="EMBL" id="GIFK01002641">
    <property type="protein sequence ID" value="NBJ60344.1"/>
    <property type="molecule type" value="Transcribed_RNA"/>
</dbReference>
<dbReference type="PANTHER" id="PTHR10993:SF7">
    <property type="entry name" value="LIPOYLTRANSFERASE 2, MITOCHONDRIAL-RELATED"/>
    <property type="match status" value="1"/>
</dbReference>
<dbReference type="NCBIfam" id="TIGR00214">
    <property type="entry name" value="lipB"/>
    <property type="match status" value="1"/>
</dbReference>
<dbReference type="PROSITE" id="PS51733">
    <property type="entry name" value="BPL_LPL_CATALYTIC"/>
    <property type="match status" value="1"/>
</dbReference>
<evidence type="ECO:0000256" key="1">
    <source>
        <dbReference type="ARBA" id="ARBA00004173"/>
    </source>
</evidence>
<evidence type="ECO:0000256" key="8">
    <source>
        <dbReference type="ARBA" id="ARBA00033331"/>
    </source>
</evidence>
<evidence type="ECO:0000259" key="9">
    <source>
        <dbReference type="PROSITE" id="PS51733"/>
    </source>
</evidence>
<dbReference type="EC" id="2.3.1.181" evidence="4"/>